<dbReference type="InterPro" id="IPR036567">
    <property type="entry name" value="RHF-like"/>
</dbReference>
<sequence>MKVTIKATNFDLTLELKRVIEEKIATLDKFIPHINTPVEAFVEVAIETRHHKKGKIYYAEANIKVPGEIIRSEAREENIYKAINTVKDELQGLFKKYKERQAV</sequence>
<evidence type="ECO:0000313" key="1">
    <source>
        <dbReference type="EMBL" id="OGZ18749.1"/>
    </source>
</evidence>
<comment type="caution">
    <text evidence="1">The sequence shown here is derived from an EMBL/GenBank/DDBJ whole genome shotgun (WGS) entry which is preliminary data.</text>
</comment>
<reference evidence="1 2" key="1">
    <citation type="journal article" date="2016" name="Nat. Commun.">
        <title>Thousands of microbial genomes shed light on interconnected biogeochemical processes in an aquifer system.</title>
        <authorList>
            <person name="Anantharaman K."/>
            <person name="Brown C.T."/>
            <person name="Hug L.A."/>
            <person name="Sharon I."/>
            <person name="Castelle C.J."/>
            <person name="Probst A.J."/>
            <person name="Thomas B.C."/>
            <person name="Singh A."/>
            <person name="Wilkins M.J."/>
            <person name="Karaoz U."/>
            <person name="Brodie E.L."/>
            <person name="Williams K.H."/>
            <person name="Hubbard S.S."/>
            <person name="Banfield J.F."/>
        </authorList>
    </citation>
    <scope>NUCLEOTIDE SEQUENCE [LARGE SCALE GENOMIC DNA]</scope>
</reference>
<evidence type="ECO:0000313" key="2">
    <source>
        <dbReference type="Proteomes" id="UP000176755"/>
    </source>
</evidence>
<dbReference type="EMBL" id="MHLY01000007">
    <property type="protein sequence ID" value="OGZ18749.1"/>
    <property type="molecule type" value="Genomic_DNA"/>
</dbReference>
<protein>
    <submittedName>
        <fullName evidence="1">Ribosomal subunit interface protein</fullName>
    </submittedName>
</protein>
<dbReference type="STRING" id="1801663.A2175_00475"/>
<dbReference type="InterPro" id="IPR003489">
    <property type="entry name" value="RHF/RaiA"/>
</dbReference>
<dbReference type="Proteomes" id="UP000176755">
    <property type="component" value="Unassembled WGS sequence"/>
</dbReference>
<gene>
    <name evidence="1" type="ORF">A2175_00475</name>
</gene>
<accession>A0A1G2DYX1</accession>
<proteinExistence type="predicted"/>
<dbReference type="Pfam" id="PF02482">
    <property type="entry name" value="Ribosomal_S30AE"/>
    <property type="match status" value="1"/>
</dbReference>
<dbReference type="AlphaFoldDB" id="A0A1G2DYX1"/>
<dbReference type="NCBIfam" id="TIGR00741">
    <property type="entry name" value="yfiA"/>
    <property type="match status" value="1"/>
</dbReference>
<organism evidence="1 2">
    <name type="scientific">Candidatus Nealsonbacteria bacterium RBG_13_42_11</name>
    <dbReference type="NCBI Taxonomy" id="1801663"/>
    <lineage>
        <taxon>Bacteria</taxon>
        <taxon>Candidatus Nealsoniibacteriota</taxon>
    </lineage>
</organism>
<dbReference type="Gene3D" id="3.30.160.100">
    <property type="entry name" value="Ribosome hibernation promotion factor-like"/>
    <property type="match status" value="1"/>
</dbReference>
<dbReference type="SUPFAM" id="SSF69754">
    <property type="entry name" value="Ribosome binding protein Y (YfiA homologue)"/>
    <property type="match status" value="1"/>
</dbReference>
<name>A0A1G2DYX1_9BACT</name>